<gene>
    <name evidence="3" type="ORF">GPM918_LOCUS8089</name>
    <name evidence="2" type="ORF">OVA965_LOCUS4140</name>
    <name evidence="5" type="ORF">SRO942_LOCUS8089</name>
    <name evidence="4" type="ORF">TMI583_LOCUS4138</name>
</gene>
<dbReference type="AlphaFoldDB" id="A0A813YXF2"/>
<protein>
    <submittedName>
        <fullName evidence="3">Uncharacterized protein</fullName>
    </submittedName>
</protein>
<dbReference type="EMBL" id="CAJNOK010001064">
    <property type="protein sequence ID" value="CAF0791190.1"/>
    <property type="molecule type" value="Genomic_DNA"/>
</dbReference>
<dbReference type="EMBL" id="CAJOBA010001064">
    <property type="protein sequence ID" value="CAF3573782.1"/>
    <property type="molecule type" value="Genomic_DNA"/>
</dbReference>
<dbReference type="Proteomes" id="UP000682733">
    <property type="component" value="Unassembled WGS sequence"/>
</dbReference>
<evidence type="ECO:0000313" key="5">
    <source>
        <dbReference type="EMBL" id="CAF3674799.1"/>
    </source>
</evidence>
<dbReference type="Proteomes" id="UP000681722">
    <property type="component" value="Unassembled WGS sequence"/>
</dbReference>
<organism evidence="3 6">
    <name type="scientific">Didymodactylos carnosus</name>
    <dbReference type="NCBI Taxonomy" id="1234261"/>
    <lineage>
        <taxon>Eukaryota</taxon>
        <taxon>Metazoa</taxon>
        <taxon>Spiralia</taxon>
        <taxon>Gnathifera</taxon>
        <taxon>Rotifera</taxon>
        <taxon>Eurotatoria</taxon>
        <taxon>Bdelloidea</taxon>
        <taxon>Philodinida</taxon>
        <taxon>Philodinidae</taxon>
        <taxon>Didymodactylos</taxon>
    </lineage>
</organism>
<evidence type="ECO:0000313" key="4">
    <source>
        <dbReference type="EMBL" id="CAF3573782.1"/>
    </source>
</evidence>
<dbReference type="Proteomes" id="UP000677228">
    <property type="component" value="Unassembled WGS sequence"/>
</dbReference>
<accession>A0A813YXF2</accession>
<dbReference type="EMBL" id="CAJNOQ010001376">
    <property type="protein sequence ID" value="CAF0890382.1"/>
    <property type="molecule type" value="Genomic_DNA"/>
</dbReference>
<comment type="caution">
    <text evidence="3">The sequence shown here is derived from an EMBL/GenBank/DDBJ whole genome shotgun (WGS) entry which is preliminary data.</text>
</comment>
<feature type="compositionally biased region" description="Basic and acidic residues" evidence="1">
    <location>
        <begin position="7"/>
        <end position="21"/>
    </location>
</feature>
<dbReference type="EMBL" id="CAJOBC010001376">
    <property type="protein sequence ID" value="CAF3674799.1"/>
    <property type="molecule type" value="Genomic_DNA"/>
</dbReference>
<reference evidence="3" key="1">
    <citation type="submission" date="2021-02" db="EMBL/GenBank/DDBJ databases">
        <authorList>
            <person name="Nowell W R."/>
        </authorList>
    </citation>
    <scope>NUCLEOTIDE SEQUENCE</scope>
</reference>
<evidence type="ECO:0000256" key="1">
    <source>
        <dbReference type="SAM" id="MobiDB-lite"/>
    </source>
</evidence>
<evidence type="ECO:0000313" key="3">
    <source>
        <dbReference type="EMBL" id="CAF0890382.1"/>
    </source>
</evidence>
<name>A0A813YXF2_9BILA</name>
<dbReference type="Proteomes" id="UP000663829">
    <property type="component" value="Unassembled WGS sequence"/>
</dbReference>
<sequence>MGLFGGNKRDKQEKVEKDDYYKYSSKNYPSGRSPFVPPQGPYGPPALPQAPPSPYLSGGGGYYGGNGFGYPGERDFQGYGQQKVGKYGKYKNLYTPAMGDMGMMLPPSAMAQAQQAAMMQMQPMLQQYMLQGANGTGISPVFGGVLPPITLPIQAAQQAGILNPAGTPQFAASPYGAAIPQQQLMMNPYGATDPMQAAAMAQAQGAFNAYQNYAPEYQFGGGYGSHIGYMPAF</sequence>
<evidence type="ECO:0000313" key="6">
    <source>
        <dbReference type="Proteomes" id="UP000663829"/>
    </source>
</evidence>
<feature type="region of interest" description="Disordered" evidence="1">
    <location>
        <begin position="1"/>
        <end position="54"/>
    </location>
</feature>
<evidence type="ECO:0000313" key="2">
    <source>
        <dbReference type="EMBL" id="CAF0791190.1"/>
    </source>
</evidence>
<proteinExistence type="predicted"/>
<feature type="compositionally biased region" description="Pro residues" evidence="1">
    <location>
        <begin position="35"/>
        <end position="54"/>
    </location>
</feature>
<keyword evidence="6" id="KW-1185">Reference proteome</keyword>